<dbReference type="PANTHER" id="PTHR30126:SF39">
    <property type="entry name" value="HTH-TYPE TRANSCRIPTIONAL REGULATOR CYSL"/>
    <property type="match status" value="1"/>
</dbReference>
<dbReference type="InterPro" id="IPR005119">
    <property type="entry name" value="LysR_subst-bd"/>
</dbReference>
<evidence type="ECO:0000256" key="2">
    <source>
        <dbReference type="ARBA" id="ARBA00023015"/>
    </source>
</evidence>
<evidence type="ECO:0000259" key="5">
    <source>
        <dbReference type="PROSITE" id="PS50931"/>
    </source>
</evidence>
<evidence type="ECO:0000313" key="6">
    <source>
        <dbReference type="EMBL" id="TFD50650.1"/>
    </source>
</evidence>
<evidence type="ECO:0000313" key="7">
    <source>
        <dbReference type="Proteomes" id="UP000297447"/>
    </source>
</evidence>
<dbReference type="SUPFAM" id="SSF53850">
    <property type="entry name" value="Periplasmic binding protein-like II"/>
    <property type="match status" value="1"/>
</dbReference>
<dbReference type="InterPro" id="IPR000847">
    <property type="entry name" value="LysR_HTH_N"/>
</dbReference>
<keyword evidence="4" id="KW-0804">Transcription</keyword>
<dbReference type="GO" id="GO:0003700">
    <property type="term" value="F:DNA-binding transcription factor activity"/>
    <property type="evidence" value="ECO:0007669"/>
    <property type="project" value="InterPro"/>
</dbReference>
<keyword evidence="3" id="KW-0238">DNA-binding</keyword>
<evidence type="ECO:0000256" key="4">
    <source>
        <dbReference type="ARBA" id="ARBA00023163"/>
    </source>
</evidence>
<dbReference type="PRINTS" id="PR00039">
    <property type="entry name" value="HTHLYSR"/>
</dbReference>
<dbReference type="OrthoDB" id="4512679at2"/>
<dbReference type="SUPFAM" id="SSF46785">
    <property type="entry name" value="Winged helix' DNA-binding domain"/>
    <property type="match status" value="1"/>
</dbReference>
<dbReference type="EMBL" id="SOHE01000041">
    <property type="protein sequence ID" value="TFD50650.1"/>
    <property type="molecule type" value="Genomic_DNA"/>
</dbReference>
<dbReference type="AlphaFoldDB" id="A0A4R9A240"/>
<comment type="caution">
    <text evidence="6">The sequence shown here is derived from an EMBL/GenBank/DDBJ whole genome shotgun (WGS) entry which is preliminary data.</text>
</comment>
<sequence>MTLSQLRAFALVAQLGSLRAAATALGISEPAVSSALAALRRDLGDRLYLRSGGGIALTPGGVALAEHAQEMVGLADKIHWEVAHAASSTGGLRVLVTAAFAEHAAPRLFDAFTARLPGAAGEVDVCVGPASSVGARLVDHSCDIALGARPVAAGPHAKVVPFLRYQRILVAAREHPLSRYHRAHPGSLISADQLLVYPWFAGPAGVEQLSEEDRWLGTLSGLPDVLERASEAEGLSAVRRGEGVMLALGHVVRGEIDAGTLERLPVAGTPISGLWCASTLDPSRASAAARALQSFVTSIEATAAMLATGASPAVVRRGSPVHVGLWSASS</sequence>
<dbReference type="RefSeq" id="WP_134519324.1">
    <property type="nucleotide sequence ID" value="NZ_SOHE01000041.1"/>
</dbReference>
<organism evidence="6 7">
    <name type="scientific">Cryobacterium frigoriphilum</name>
    <dbReference type="NCBI Taxonomy" id="1259150"/>
    <lineage>
        <taxon>Bacteria</taxon>
        <taxon>Bacillati</taxon>
        <taxon>Actinomycetota</taxon>
        <taxon>Actinomycetes</taxon>
        <taxon>Micrococcales</taxon>
        <taxon>Microbacteriaceae</taxon>
        <taxon>Cryobacterium</taxon>
    </lineage>
</organism>
<evidence type="ECO:0000256" key="3">
    <source>
        <dbReference type="ARBA" id="ARBA00023125"/>
    </source>
</evidence>
<feature type="domain" description="HTH lysR-type" evidence="5">
    <location>
        <begin position="1"/>
        <end position="58"/>
    </location>
</feature>
<dbReference type="InterPro" id="IPR036390">
    <property type="entry name" value="WH_DNA-bd_sf"/>
</dbReference>
<dbReference type="InterPro" id="IPR036388">
    <property type="entry name" value="WH-like_DNA-bd_sf"/>
</dbReference>
<keyword evidence="7" id="KW-1185">Reference proteome</keyword>
<reference evidence="6 7" key="1">
    <citation type="submission" date="2019-03" db="EMBL/GenBank/DDBJ databases">
        <title>Genomics of glacier-inhabiting Cryobacterium strains.</title>
        <authorList>
            <person name="Liu Q."/>
            <person name="Xin Y.-H."/>
        </authorList>
    </citation>
    <scope>NUCLEOTIDE SEQUENCE [LARGE SCALE GENOMIC DNA]</scope>
    <source>
        <strain evidence="6 7">Hh14</strain>
    </source>
</reference>
<dbReference type="PROSITE" id="PS50931">
    <property type="entry name" value="HTH_LYSR"/>
    <property type="match status" value="1"/>
</dbReference>
<dbReference type="PANTHER" id="PTHR30126">
    <property type="entry name" value="HTH-TYPE TRANSCRIPTIONAL REGULATOR"/>
    <property type="match status" value="1"/>
</dbReference>
<comment type="similarity">
    <text evidence="1">Belongs to the LysR transcriptional regulatory family.</text>
</comment>
<gene>
    <name evidence="6" type="ORF">E3T55_08795</name>
</gene>
<name>A0A4R9A240_9MICO</name>
<dbReference type="Pfam" id="PF03466">
    <property type="entry name" value="LysR_substrate"/>
    <property type="match status" value="1"/>
</dbReference>
<protein>
    <submittedName>
        <fullName evidence="6">LysR family transcriptional regulator</fullName>
    </submittedName>
</protein>
<dbReference type="GO" id="GO:0000976">
    <property type="term" value="F:transcription cis-regulatory region binding"/>
    <property type="evidence" value="ECO:0007669"/>
    <property type="project" value="TreeGrafter"/>
</dbReference>
<dbReference type="Proteomes" id="UP000297447">
    <property type="component" value="Unassembled WGS sequence"/>
</dbReference>
<dbReference type="Gene3D" id="1.10.10.10">
    <property type="entry name" value="Winged helix-like DNA-binding domain superfamily/Winged helix DNA-binding domain"/>
    <property type="match status" value="1"/>
</dbReference>
<accession>A0A4R9A240</accession>
<keyword evidence="2" id="KW-0805">Transcription regulation</keyword>
<evidence type="ECO:0000256" key="1">
    <source>
        <dbReference type="ARBA" id="ARBA00009437"/>
    </source>
</evidence>
<dbReference type="Gene3D" id="3.40.190.290">
    <property type="match status" value="1"/>
</dbReference>
<proteinExistence type="inferred from homology"/>
<dbReference type="Pfam" id="PF00126">
    <property type="entry name" value="HTH_1"/>
    <property type="match status" value="1"/>
</dbReference>